<organism evidence="1 2">
    <name type="scientific">Pleurodeles waltl</name>
    <name type="common">Iberian ribbed newt</name>
    <dbReference type="NCBI Taxonomy" id="8319"/>
    <lineage>
        <taxon>Eukaryota</taxon>
        <taxon>Metazoa</taxon>
        <taxon>Chordata</taxon>
        <taxon>Craniata</taxon>
        <taxon>Vertebrata</taxon>
        <taxon>Euteleostomi</taxon>
        <taxon>Amphibia</taxon>
        <taxon>Batrachia</taxon>
        <taxon>Caudata</taxon>
        <taxon>Salamandroidea</taxon>
        <taxon>Salamandridae</taxon>
        <taxon>Pleurodelinae</taxon>
        <taxon>Pleurodeles</taxon>
    </lineage>
</organism>
<dbReference type="AlphaFoldDB" id="A0AAV7WPM4"/>
<gene>
    <name evidence="1" type="ORF">NDU88_002324</name>
</gene>
<proteinExistence type="predicted"/>
<name>A0AAV7WPM4_PLEWA</name>
<accession>A0AAV7WPM4</accession>
<dbReference type="EMBL" id="JANPWB010000001">
    <property type="protein sequence ID" value="KAJ1214706.1"/>
    <property type="molecule type" value="Genomic_DNA"/>
</dbReference>
<dbReference type="Proteomes" id="UP001066276">
    <property type="component" value="Chromosome 1_1"/>
</dbReference>
<reference evidence="1" key="1">
    <citation type="journal article" date="2022" name="bioRxiv">
        <title>Sequencing and chromosome-scale assembly of the giantPleurodeles waltlgenome.</title>
        <authorList>
            <person name="Brown T."/>
            <person name="Elewa A."/>
            <person name="Iarovenko S."/>
            <person name="Subramanian E."/>
            <person name="Araus A.J."/>
            <person name="Petzold A."/>
            <person name="Susuki M."/>
            <person name="Suzuki K.-i.T."/>
            <person name="Hayashi T."/>
            <person name="Toyoda A."/>
            <person name="Oliveira C."/>
            <person name="Osipova E."/>
            <person name="Leigh N.D."/>
            <person name="Simon A."/>
            <person name="Yun M.H."/>
        </authorList>
    </citation>
    <scope>NUCLEOTIDE SEQUENCE</scope>
    <source>
        <strain evidence="1">20211129_DDA</strain>
        <tissue evidence="1">Liver</tissue>
    </source>
</reference>
<sequence length="203" mass="21209">MLFSRGLQAVLSPAAVRDPPFSVSPWGATVLQPSPGCHAQASAMAPRLVPAAGPPDQAQPVSAGQCAGGYPQGPLVPLRGRSNAAGGTSHLCVFFQSVPPAPAVCPLHHLRLLYWASSALVRVLLGCLVRPAVLRTPASVSGSLAASSGCRHLAHSLPLVCRALHHHRAIKDPRSMAHKGCQGFHHSFQAISGENRAPGRQDY</sequence>
<protein>
    <submittedName>
        <fullName evidence="1">Uncharacterized protein</fullName>
    </submittedName>
</protein>
<evidence type="ECO:0000313" key="2">
    <source>
        <dbReference type="Proteomes" id="UP001066276"/>
    </source>
</evidence>
<evidence type="ECO:0000313" key="1">
    <source>
        <dbReference type="EMBL" id="KAJ1214706.1"/>
    </source>
</evidence>
<keyword evidence="2" id="KW-1185">Reference proteome</keyword>
<comment type="caution">
    <text evidence="1">The sequence shown here is derived from an EMBL/GenBank/DDBJ whole genome shotgun (WGS) entry which is preliminary data.</text>
</comment>